<dbReference type="OrthoDB" id="25466at2759"/>
<feature type="signal peptide" evidence="1">
    <location>
        <begin position="1"/>
        <end position="23"/>
    </location>
</feature>
<proteinExistence type="predicted"/>
<dbReference type="AlphaFoldDB" id="A0A2H1W625"/>
<protein>
    <submittedName>
        <fullName evidence="2">SFRICE_001550</fullName>
    </submittedName>
</protein>
<dbReference type="Gene3D" id="3.30.30.120">
    <property type="entry name" value="Diapause-specific peptide"/>
    <property type="match status" value="1"/>
</dbReference>
<evidence type="ECO:0000256" key="1">
    <source>
        <dbReference type="SAM" id="SignalP"/>
    </source>
</evidence>
<dbReference type="Pfam" id="PF08036">
    <property type="entry name" value="Antimicrobial_6"/>
    <property type="match status" value="1"/>
</dbReference>
<accession>A0A2H1W625</accession>
<sequence length="284" mass="32126">MAALKTTLVLLLIAFAMLASVGAVRVGPCDQVCSRIDAEKDECCRAHGYSGYNSCRGGRMDSIIMGKQTRVDPPTATFPYPITKRLNILSQPRKGFVDTSDGPGYTQSGIRKSALNGHPSDRVNDIAWPWLRRLMIVKKTYRNKFDQERLEKLDRMIEASNGTLYSKLAHCTIDLKRQQDAKDFGKKRGWTESEWKKHMDYIGTVAAPKKEFRPPPVKRGKSAPLEALMPRINEISSPPEFKCYKRESKQIWYKDPIKVPPAALKYQITDRVKKLAAPRSLPDA</sequence>
<evidence type="ECO:0000313" key="2">
    <source>
        <dbReference type="EMBL" id="SOQ48406.1"/>
    </source>
</evidence>
<organism evidence="2">
    <name type="scientific">Spodoptera frugiperda</name>
    <name type="common">Fall armyworm</name>
    <dbReference type="NCBI Taxonomy" id="7108"/>
    <lineage>
        <taxon>Eukaryota</taxon>
        <taxon>Metazoa</taxon>
        <taxon>Ecdysozoa</taxon>
        <taxon>Arthropoda</taxon>
        <taxon>Hexapoda</taxon>
        <taxon>Insecta</taxon>
        <taxon>Pterygota</taxon>
        <taxon>Neoptera</taxon>
        <taxon>Endopterygota</taxon>
        <taxon>Lepidoptera</taxon>
        <taxon>Glossata</taxon>
        <taxon>Ditrysia</taxon>
        <taxon>Noctuoidea</taxon>
        <taxon>Noctuidae</taxon>
        <taxon>Amphipyrinae</taxon>
        <taxon>Spodoptera</taxon>
    </lineage>
</organism>
<dbReference type="InterPro" id="IPR006623">
    <property type="entry name" value="THEG"/>
</dbReference>
<dbReference type="Pfam" id="PF14912">
    <property type="entry name" value="THEG"/>
    <property type="match status" value="2"/>
</dbReference>
<reference evidence="2" key="1">
    <citation type="submission" date="2016-07" db="EMBL/GenBank/DDBJ databases">
        <authorList>
            <person name="Bretaudeau A."/>
        </authorList>
    </citation>
    <scope>NUCLEOTIDE SEQUENCE</scope>
    <source>
        <strain evidence="2">Rice</strain>
        <tissue evidence="2">Whole body</tissue>
    </source>
</reference>
<feature type="chain" id="PRO_5013870612" evidence="1">
    <location>
        <begin position="24"/>
        <end position="284"/>
    </location>
</feature>
<gene>
    <name evidence="2" type="ORF">SFRICE_001550</name>
</gene>
<dbReference type="EMBL" id="ODYU01006505">
    <property type="protein sequence ID" value="SOQ48406.1"/>
    <property type="molecule type" value="Genomic_DNA"/>
</dbReference>
<dbReference type="InterPro" id="IPR038203">
    <property type="entry name" value="Diapausin_sf"/>
</dbReference>
<name>A0A2H1W625_SPOFR</name>
<keyword evidence="1" id="KW-0732">Signal</keyword>